<dbReference type="AlphaFoldDB" id="A0A7S3L689"/>
<dbReference type="PANTHER" id="PTHR14226:SF10">
    <property type="entry name" value="TRIACYLGLYCEROL LIPASE 4-RELATED"/>
    <property type="match status" value="1"/>
</dbReference>
<dbReference type="EMBL" id="HBIM01012528">
    <property type="protein sequence ID" value="CAE0413018.1"/>
    <property type="molecule type" value="Transcribed_RNA"/>
</dbReference>
<dbReference type="Gene3D" id="3.40.1090.10">
    <property type="entry name" value="Cytosolic phospholipase A2 catalytic domain"/>
    <property type="match status" value="1"/>
</dbReference>
<organism evidence="7">
    <name type="scientific">Amphora coffeiformis</name>
    <dbReference type="NCBI Taxonomy" id="265554"/>
    <lineage>
        <taxon>Eukaryota</taxon>
        <taxon>Sar</taxon>
        <taxon>Stramenopiles</taxon>
        <taxon>Ochrophyta</taxon>
        <taxon>Bacillariophyta</taxon>
        <taxon>Bacillariophyceae</taxon>
        <taxon>Bacillariophycidae</taxon>
        <taxon>Thalassiophysales</taxon>
        <taxon>Catenulaceae</taxon>
        <taxon>Amphora</taxon>
    </lineage>
</organism>
<dbReference type="GO" id="GO:0004806">
    <property type="term" value="F:triacylglycerol lipase activity"/>
    <property type="evidence" value="ECO:0007669"/>
    <property type="project" value="InterPro"/>
</dbReference>
<feature type="compositionally biased region" description="Low complexity" evidence="5">
    <location>
        <begin position="853"/>
        <end position="864"/>
    </location>
</feature>
<evidence type="ECO:0000259" key="6">
    <source>
        <dbReference type="PROSITE" id="PS51635"/>
    </source>
</evidence>
<gene>
    <name evidence="7" type="ORF">ACOF00016_LOCUS10276</name>
</gene>
<dbReference type="InterPro" id="IPR021771">
    <property type="entry name" value="Triacylglycerol_lipase_N"/>
</dbReference>
<dbReference type="PROSITE" id="PS51635">
    <property type="entry name" value="PNPLA"/>
    <property type="match status" value="1"/>
</dbReference>
<sequence>MTSRTTPILSSLWLDKYSSELLEPSNLIVARQVMDSAAQLLMEHLPALREMGREAMELIFVPQTVARQLMLLLALETGMVTMGQLQSIVAHLVATLSPRQRRIRALLKAQSVATSQDDWMDLAEQIDHLQGNDMWRTDPNCQLYEQARITARIDEYVHLMRRRDIFELMFVLRGSIGRNKFGLLHEGLFSKALAGSKVLVETYHNVVCAALDFVCDASVAETDDLPIPTDARLAFFNETRHAYGRTALLLSGGAALGFYHVGVVRALITNRLLPRVIGGASAGSIMCAMLGTRTDEECMNDLFCVNGTDAPGHTGKLALNFFRPYQDKQQQPSRRSPDKEAFPYASLGTFGKVYSNTAGAFRDLKRTIQGLVPIPLRRVSAIMYNVLTGNRRAQDIFLNDTEHFRNCMRINCGNFTFQEAFDRTGRILNIVVTPQNNSDPPRLLNYLTAPHVLVWSAAVASSSLPGVFEANRLVVKEADGWERYESAGDDQAFSDGSMEQDLPMQQLSEMFNINHFVISQANPHAVMFASYNQKRSVWSGGVSAVLSPLMTFLKDQIRGWLANLVQCVGARRIAPLFETNRMIPVQFFTQEYEGRPSDISLCPWASHRSLLSALMHIIYNPSDEEFLQWMNAGERETWKHIPAIKSHIAEEMTLDRCVQRLRQRMIVESWEKAGGIETTGRVPSFFTSPSLTNLGGLNILDQPTLEGLRVEKASTFKDEHKEDPSKTLIVPNVDSNSGWGGLGLKGNQSSGNLYRATNDAPEHIVKDRKRSNTSGQSAGERSDAKPSTSPSKNVDCDSKAVRQAYVKTSMASFYYRKSHGSTGNLISQNVDADTGASKPHHQRRKSKSHADLAKSLAAAAASSV</sequence>
<evidence type="ECO:0000256" key="3">
    <source>
        <dbReference type="ARBA" id="ARBA00023098"/>
    </source>
</evidence>
<evidence type="ECO:0000256" key="4">
    <source>
        <dbReference type="PROSITE-ProRule" id="PRU01161"/>
    </source>
</evidence>
<proteinExistence type="predicted"/>
<evidence type="ECO:0000313" key="7">
    <source>
        <dbReference type="EMBL" id="CAE0413018.1"/>
    </source>
</evidence>
<dbReference type="Pfam" id="PF11815">
    <property type="entry name" value="DUF3336"/>
    <property type="match status" value="1"/>
</dbReference>
<evidence type="ECO:0000256" key="5">
    <source>
        <dbReference type="SAM" id="MobiDB-lite"/>
    </source>
</evidence>
<dbReference type="InterPro" id="IPR016035">
    <property type="entry name" value="Acyl_Trfase/lysoPLipase"/>
</dbReference>
<reference evidence="7" key="1">
    <citation type="submission" date="2021-01" db="EMBL/GenBank/DDBJ databases">
        <authorList>
            <person name="Corre E."/>
            <person name="Pelletier E."/>
            <person name="Niang G."/>
            <person name="Scheremetjew M."/>
            <person name="Finn R."/>
            <person name="Kale V."/>
            <person name="Holt S."/>
            <person name="Cochrane G."/>
            <person name="Meng A."/>
            <person name="Brown T."/>
            <person name="Cohen L."/>
        </authorList>
    </citation>
    <scope>NUCLEOTIDE SEQUENCE</scope>
    <source>
        <strain evidence="7">CCMP127</strain>
    </source>
</reference>
<evidence type="ECO:0000256" key="2">
    <source>
        <dbReference type="ARBA" id="ARBA00022963"/>
    </source>
</evidence>
<feature type="region of interest" description="Disordered" evidence="5">
    <location>
        <begin position="740"/>
        <end position="796"/>
    </location>
</feature>
<feature type="compositionally biased region" description="Polar residues" evidence="5">
    <location>
        <begin position="772"/>
        <end position="792"/>
    </location>
</feature>
<keyword evidence="1 4" id="KW-0378">Hydrolase</keyword>
<feature type="region of interest" description="Disordered" evidence="5">
    <location>
        <begin position="822"/>
        <end position="864"/>
    </location>
</feature>
<dbReference type="InterPro" id="IPR002641">
    <property type="entry name" value="PNPLA_dom"/>
</dbReference>
<feature type="domain" description="PNPLA" evidence="6">
    <location>
        <begin position="248"/>
        <end position="508"/>
    </location>
</feature>
<feature type="active site" description="Proton acceptor" evidence="4">
    <location>
        <position position="495"/>
    </location>
</feature>
<dbReference type="SUPFAM" id="SSF52151">
    <property type="entry name" value="FabD/lysophospholipase-like"/>
    <property type="match status" value="1"/>
</dbReference>
<dbReference type="InterPro" id="IPR050301">
    <property type="entry name" value="NTE"/>
</dbReference>
<dbReference type="Pfam" id="PF01734">
    <property type="entry name" value="Patatin"/>
    <property type="match status" value="1"/>
</dbReference>
<accession>A0A7S3L689</accession>
<feature type="short sequence motif" description="GXSXG" evidence="4">
    <location>
        <begin position="279"/>
        <end position="283"/>
    </location>
</feature>
<protein>
    <recommendedName>
        <fullName evidence="6">PNPLA domain-containing protein</fullName>
    </recommendedName>
</protein>
<feature type="compositionally biased region" description="Polar residues" evidence="5">
    <location>
        <begin position="822"/>
        <end position="831"/>
    </location>
</feature>
<comment type="caution">
    <text evidence="4">Lacks conserved residue(s) required for the propagation of feature annotation.</text>
</comment>
<keyword evidence="2 4" id="KW-0442">Lipid degradation</keyword>
<feature type="compositionally biased region" description="Basic residues" evidence="5">
    <location>
        <begin position="838"/>
        <end position="847"/>
    </location>
</feature>
<name>A0A7S3L689_9STRA</name>
<dbReference type="PANTHER" id="PTHR14226">
    <property type="entry name" value="NEUROPATHY TARGET ESTERASE/SWISS CHEESE D.MELANOGASTER"/>
    <property type="match status" value="1"/>
</dbReference>
<evidence type="ECO:0000256" key="1">
    <source>
        <dbReference type="ARBA" id="ARBA00022801"/>
    </source>
</evidence>
<feature type="active site" description="Nucleophile" evidence="4">
    <location>
        <position position="281"/>
    </location>
</feature>
<keyword evidence="3 4" id="KW-0443">Lipid metabolism</keyword>
<dbReference type="GO" id="GO:0016042">
    <property type="term" value="P:lipid catabolic process"/>
    <property type="evidence" value="ECO:0007669"/>
    <property type="project" value="UniProtKB-UniRule"/>
</dbReference>